<evidence type="ECO:0000256" key="2">
    <source>
        <dbReference type="SAM" id="SignalP"/>
    </source>
</evidence>
<dbReference type="InterPro" id="IPR055313">
    <property type="entry name" value="Temptin-like"/>
</dbReference>
<reference evidence="5" key="1">
    <citation type="journal article" date="2006" name="Science">
        <title>Phytophthora genome sequences uncover evolutionary origins and mechanisms of pathogenesis.</title>
        <authorList>
            <person name="Tyler B.M."/>
            <person name="Tripathy S."/>
            <person name="Zhang X."/>
            <person name="Dehal P."/>
            <person name="Jiang R.H."/>
            <person name="Aerts A."/>
            <person name="Arredondo F.D."/>
            <person name="Baxter L."/>
            <person name="Bensasson D."/>
            <person name="Beynon J.L."/>
            <person name="Chapman J."/>
            <person name="Damasceno C.M."/>
            <person name="Dorrance A.E."/>
            <person name="Dou D."/>
            <person name="Dickerman A.W."/>
            <person name="Dubchak I.L."/>
            <person name="Garbelotto M."/>
            <person name="Gijzen M."/>
            <person name="Gordon S.G."/>
            <person name="Govers F."/>
            <person name="Grunwald N.J."/>
            <person name="Huang W."/>
            <person name="Ivors K.L."/>
            <person name="Jones R.W."/>
            <person name="Kamoun S."/>
            <person name="Krampis K."/>
            <person name="Lamour K.H."/>
            <person name="Lee M.K."/>
            <person name="McDonald W.H."/>
            <person name="Medina M."/>
            <person name="Meijer H.J."/>
            <person name="Nordberg E.K."/>
            <person name="Maclean D.J."/>
            <person name="Ospina-Giraldo M.D."/>
            <person name="Morris P.F."/>
            <person name="Phuntumart V."/>
            <person name="Putnam N.H."/>
            <person name="Rash S."/>
            <person name="Rose J.K."/>
            <person name="Sakihama Y."/>
            <person name="Salamov A.A."/>
            <person name="Savidor A."/>
            <person name="Scheuring C.F."/>
            <person name="Smith B.M."/>
            <person name="Sobral B.W."/>
            <person name="Terry A."/>
            <person name="Torto-Alalibo T.A."/>
            <person name="Win J."/>
            <person name="Xu Z."/>
            <person name="Zhang H."/>
            <person name="Grigoriev I.V."/>
            <person name="Rokhsar D.S."/>
            <person name="Boore J.L."/>
        </authorList>
    </citation>
    <scope>NUCLEOTIDE SEQUENCE [LARGE SCALE GENOMIC DNA]</scope>
    <source>
        <strain evidence="5">Pr102</strain>
    </source>
</reference>
<feature type="chain" id="PRO_5003586199" description="Temptin Cys/Cys disulfide domain-containing protein" evidence="2">
    <location>
        <begin position="20"/>
        <end position="221"/>
    </location>
</feature>
<dbReference type="EMBL" id="DS566071">
    <property type="status" value="NOT_ANNOTATED_CDS"/>
    <property type="molecule type" value="Genomic_DNA"/>
</dbReference>
<proteinExistence type="predicted"/>
<dbReference type="STRING" id="164328.H3GY67"/>
<accession>H3GY67</accession>
<dbReference type="InParanoid" id="H3GY67"/>
<dbReference type="VEuPathDB" id="FungiDB:KRP23_14287"/>
<dbReference type="PANTHER" id="PTHR34737">
    <property type="entry name" value="EF-HAND DOMAIN-CONTAINING PROTEIN"/>
    <property type="match status" value="1"/>
</dbReference>
<dbReference type="PANTHER" id="PTHR34737:SF2">
    <property type="entry name" value="EF-HAND DOMAIN-CONTAINING PROTEIN"/>
    <property type="match status" value="1"/>
</dbReference>
<reference evidence="4" key="2">
    <citation type="submission" date="2015-06" db="UniProtKB">
        <authorList>
            <consortium name="EnsemblProtists"/>
        </authorList>
    </citation>
    <scope>IDENTIFICATION</scope>
    <source>
        <strain evidence="4">Pr102</strain>
    </source>
</reference>
<evidence type="ECO:0000259" key="3">
    <source>
        <dbReference type="Pfam" id="PF24784"/>
    </source>
</evidence>
<feature type="region of interest" description="Disordered" evidence="1">
    <location>
        <begin position="135"/>
        <end position="199"/>
    </location>
</feature>
<feature type="signal peptide" evidence="2">
    <location>
        <begin position="1"/>
        <end position="19"/>
    </location>
</feature>
<feature type="domain" description="Temptin Cys/Cys disulfide" evidence="3">
    <location>
        <begin position="18"/>
        <end position="97"/>
    </location>
</feature>
<dbReference type="VEuPathDB" id="FungiDB:KRP22_14555"/>
<feature type="compositionally biased region" description="Low complexity" evidence="1">
    <location>
        <begin position="139"/>
        <end position="169"/>
    </location>
</feature>
<dbReference type="InterPro" id="IPR057626">
    <property type="entry name" value="S-S_Temptin"/>
</dbReference>
<evidence type="ECO:0000256" key="1">
    <source>
        <dbReference type="SAM" id="MobiDB-lite"/>
    </source>
</evidence>
<keyword evidence="5" id="KW-1185">Reference proteome</keyword>
<dbReference type="eggNOG" id="ENOG502S6MM">
    <property type="taxonomic scope" value="Eukaryota"/>
</dbReference>
<dbReference type="HOGENOM" id="CLU_079777_1_0_1"/>
<dbReference type="AlphaFoldDB" id="H3GY67"/>
<name>H3GY67_PHYRM</name>
<dbReference type="OMA" id="MQWITTA"/>
<evidence type="ECO:0000313" key="4">
    <source>
        <dbReference type="EnsemblProtists" id="Phyra82608"/>
    </source>
</evidence>
<keyword evidence="2" id="KW-0732">Signal</keyword>
<dbReference type="EnsemblProtists" id="Phyra82608">
    <property type="protein sequence ID" value="Phyra82608"/>
    <property type="gene ID" value="Phyra82608"/>
</dbReference>
<dbReference type="Pfam" id="PF24784">
    <property type="entry name" value="Temptin_C"/>
    <property type="match status" value="1"/>
</dbReference>
<evidence type="ECO:0000313" key="5">
    <source>
        <dbReference type="Proteomes" id="UP000005238"/>
    </source>
</evidence>
<dbReference type="Proteomes" id="UP000005238">
    <property type="component" value="Unassembled WGS sequence"/>
</dbReference>
<sequence length="221" mass="21995">MKLALGLCVLSLPLLQARARPSFVSRIPNGNRVTGVVALGHVNSAGGGATNAFGQAFEDAGTAWTKGLCEADTDGDGATNGEELGDPCCTWTASTGFDGSSTSPAVQIPTHPGVANSFTADQLAAVTCGGEADVGSMDSSGAASSTSSSASQSSTSPNLIGSSSSSSGSFDDVVAPEDQPHFAPGPKLDKTSPAPATSDADKRKNLVIAAYCWSVAVALIV</sequence>
<protein>
    <recommendedName>
        <fullName evidence="3">Temptin Cys/Cys disulfide domain-containing protein</fullName>
    </recommendedName>
</protein>
<organism evidence="4 5">
    <name type="scientific">Phytophthora ramorum</name>
    <name type="common">Sudden oak death agent</name>
    <dbReference type="NCBI Taxonomy" id="164328"/>
    <lineage>
        <taxon>Eukaryota</taxon>
        <taxon>Sar</taxon>
        <taxon>Stramenopiles</taxon>
        <taxon>Oomycota</taxon>
        <taxon>Peronosporomycetes</taxon>
        <taxon>Peronosporales</taxon>
        <taxon>Peronosporaceae</taxon>
        <taxon>Phytophthora</taxon>
    </lineage>
</organism>